<reference evidence="2 3" key="1">
    <citation type="journal article" date="2013" name="BMC Genomics">
        <title>Reconstruction of the lipid metabolism for the microalga Monoraphidium neglectum from its genome sequence reveals characteristics suitable for biofuel production.</title>
        <authorList>
            <person name="Bogen C."/>
            <person name="Al-Dilaimi A."/>
            <person name="Albersmeier A."/>
            <person name="Wichmann J."/>
            <person name="Grundmann M."/>
            <person name="Rupp O."/>
            <person name="Lauersen K.J."/>
            <person name="Blifernez-Klassen O."/>
            <person name="Kalinowski J."/>
            <person name="Goesmann A."/>
            <person name="Mussgnug J.H."/>
            <person name="Kruse O."/>
        </authorList>
    </citation>
    <scope>NUCLEOTIDE SEQUENCE [LARGE SCALE GENOMIC DNA]</scope>
    <source>
        <strain evidence="2 3">SAG 48.87</strain>
    </source>
</reference>
<evidence type="ECO:0000313" key="3">
    <source>
        <dbReference type="Proteomes" id="UP000054498"/>
    </source>
</evidence>
<accession>A0A0D2MCT6</accession>
<organism evidence="2 3">
    <name type="scientific">Monoraphidium neglectum</name>
    <dbReference type="NCBI Taxonomy" id="145388"/>
    <lineage>
        <taxon>Eukaryota</taxon>
        <taxon>Viridiplantae</taxon>
        <taxon>Chlorophyta</taxon>
        <taxon>core chlorophytes</taxon>
        <taxon>Chlorophyceae</taxon>
        <taxon>CS clade</taxon>
        <taxon>Sphaeropleales</taxon>
        <taxon>Selenastraceae</taxon>
        <taxon>Monoraphidium</taxon>
    </lineage>
</organism>
<keyword evidence="3" id="KW-1185">Reference proteome</keyword>
<gene>
    <name evidence="2" type="ORF">MNEG_6940</name>
</gene>
<keyword evidence="1" id="KW-0732">Signal</keyword>
<dbReference type="GeneID" id="25739816"/>
<evidence type="ECO:0000256" key="1">
    <source>
        <dbReference type="SAM" id="SignalP"/>
    </source>
</evidence>
<name>A0A0D2MCT6_9CHLO</name>
<protein>
    <submittedName>
        <fullName evidence="2">Uncharacterized protein</fullName>
    </submittedName>
</protein>
<proteinExistence type="predicted"/>
<sequence>MTDGSPSSRRSSGRSSRGWPTQAAAWPLLLLAAAAAVAPARPAAAAKGAEEAGAAAAGNRYDPWRYNQACKYSAQGIPASLFTNGLDNGVDFLFPLETSKAVRMYERPWEACFGPLETYSMAAIAAGMKLPCRYQVEKDGSYSYEEEHACDVLIKSNCYCYALDRFVGSYCEPGLGGTGKRGPRR</sequence>
<dbReference type="OrthoDB" id="525839at2759"/>
<dbReference type="Proteomes" id="UP000054498">
    <property type="component" value="Unassembled WGS sequence"/>
</dbReference>
<feature type="signal peptide" evidence="1">
    <location>
        <begin position="1"/>
        <end position="45"/>
    </location>
</feature>
<dbReference type="KEGG" id="mng:MNEG_6940"/>
<feature type="chain" id="PRO_5002247136" evidence="1">
    <location>
        <begin position="46"/>
        <end position="185"/>
    </location>
</feature>
<dbReference type="AlphaFoldDB" id="A0A0D2MCT6"/>
<dbReference type="RefSeq" id="XP_013900044.1">
    <property type="nucleotide sequence ID" value="XM_014044590.1"/>
</dbReference>
<evidence type="ECO:0000313" key="2">
    <source>
        <dbReference type="EMBL" id="KIZ01025.1"/>
    </source>
</evidence>
<dbReference type="EMBL" id="KK101400">
    <property type="protein sequence ID" value="KIZ01025.1"/>
    <property type="molecule type" value="Genomic_DNA"/>
</dbReference>